<dbReference type="RefSeq" id="WP_123222658.1">
    <property type="nucleotide sequence ID" value="NZ_RJSF01000036.1"/>
</dbReference>
<comment type="caution">
    <text evidence="2">The sequence shown here is derived from an EMBL/GenBank/DDBJ whole genome shotgun (WGS) entry which is preliminary data.</text>
</comment>
<dbReference type="OrthoDB" id="5191939at2"/>
<evidence type="ECO:0000313" key="3">
    <source>
        <dbReference type="Proteomes" id="UP000279994"/>
    </source>
</evidence>
<dbReference type="Proteomes" id="UP000279994">
    <property type="component" value="Unassembled WGS sequence"/>
</dbReference>
<evidence type="ECO:0000256" key="1">
    <source>
        <dbReference type="SAM" id="Phobius"/>
    </source>
</evidence>
<keyword evidence="1" id="KW-1133">Transmembrane helix</keyword>
<dbReference type="EMBL" id="RJSF01000036">
    <property type="protein sequence ID" value="RNM14946.1"/>
    <property type="molecule type" value="Genomic_DNA"/>
</dbReference>
<organism evidence="2 3">
    <name type="scientific">Nocardioides pocheonensis</name>
    <dbReference type="NCBI Taxonomy" id="661485"/>
    <lineage>
        <taxon>Bacteria</taxon>
        <taxon>Bacillati</taxon>
        <taxon>Actinomycetota</taxon>
        <taxon>Actinomycetes</taxon>
        <taxon>Propionibacteriales</taxon>
        <taxon>Nocardioidaceae</taxon>
        <taxon>Nocardioides</taxon>
    </lineage>
</organism>
<feature type="transmembrane region" description="Helical" evidence="1">
    <location>
        <begin position="20"/>
        <end position="43"/>
    </location>
</feature>
<feature type="transmembrane region" description="Helical" evidence="1">
    <location>
        <begin position="78"/>
        <end position="97"/>
    </location>
</feature>
<feature type="transmembrane region" description="Helical" evidence="1">
    <location>
        <begin position="50"/>
        <end position="66"/>
    </location>
</feature>
<dbReference type="AlphaFoldDB" id="A0A3N0GRZ4"/>
<accession>A0A3N0GRZ4</accession>
<proteinExistence type="predicted"/>
<gene>
    <name evidence="2" type="ORF">EFL26_09525</name>
</gene>
<keyword evidence="1" id="KW-0472">Membrane</keyword>
<keyword evidence="3" id="KW-1185">Reference proteome</keyword>
<name>A0A3N0GRZ4_9ACTN</name>
<reference evidence="2 3" key="1">
    <citation type="submission" date="2018-11" db="EMBL/GenBank/DDBJ databases">
        <authorList>
            <person name="Li F."/>
        </authorList>
    </citation>
    <scope>NUCLEOTIDE SEQUENCE [LARGE SCALE GENOMIC DNA]</scope>
    <source>
        <strain evidence="2 3">Gsoil 818</strain>
    </source>
</reference>
<keyword evidence="1" id="KW-0812">Transmembrane</keyword>
<protein>
    <submittedName>
        <fullName evidence="2">Uncharacterized protein</fullName>
    </submittedName>
</protein>
<sequence length="107" mass="11393">MERFTSNLVVSAALGQVVGLLGWIDPVFFPLVLLGPVITGAVAAARRISYPWIAVLWCSAGLNMAWTDGVVNHEDVPFHLALAVLMPVLAGIGFGVVRLTSVVRRPA</sequence>
<evidence type="ECO:0000313" key="2">
    <source>
        <dbReference type="EMBL" id="RNM14946.1"/>
    </source>
</evidence>